<evidence type="ECO:0000313" key="3">
    <source>
        <dbReference type="Proteomes" id="UP000479000"/>
    </source>
</evidence>
<feature type="compositionally biased region" description="Basic and acidic residues" evidence="1">
    <location>
        <begin position="144"/>
        <end position="184"/>
    </location>
</feature>
<feature type="region of interest" description="Disordered" evidence="1">
    <location>
        <begin position="84"/>
        <end position="198"/>
    </location>
</feature>
<dbReference type="Proteomes" id="UP000479000">
    <property type="component" value="Unassembled WGS sequence"/>
</dbReference>
<feature type="region of interest" description="Disordered" evidence="1">
    <location>
        <begin position="1"/>
        <end position="21"/>
    </location>
</feature>
<reference evidence="2 3" key="1">
    <citation type="submission" date="2020-02" db="EMBL/GenBank/DDBJ databases">
        <authorList>
            <person name="Ferguson B K."/>
        </authorList>
    </citation>
    <scope>NUCLEOTIDE SEQUENCE [LARGE SCALE GENOMIC DNA]</scope>
</reference>
<accession>A0A6H5GQC0</accession>
<dbReference type="AlphaFoldDB" id="A0A6H5GQC0"/>
<gene>
    <name evidence="2" type="ORF">NTEN_LOCUS10692</name>
</gene>
<name>A0A6H5GQC0_9HEMI</name>
<evidence type="ECO:0000256" key="1">
    <source>
        <dbReference type="SAM" id="MobiDB-lite"/>
    </source>
</evidence>
<feature type="compositionally biased region" description="Low complexity" evidence="1">
    <location>
        <begin position="120"/>
        <end position="140"/>
    </location>
</feature>
<dbReference type="EMBL" id="CADCXU010016011">
    <property type="protein sequence ID" value="CAB0005215.1"/>
    <property type="molecule type" value="Genomic_DNA"/>
</dbReference>
<organism evidence="2 3">
    <name type="scientific">Nesidiocoris tenuis</name>
    <dbReference type="NCBI Taxonomy" id="355587"/>
    <lineage>
        <taxon>Eukaryota</taxon>
        <taxon>Metazoa</taxon>
        <taxon>Ecdysozoa</taxon>
        <taxon>Arthropoda</taxon>
        <taxon>Hexapoda</taxon>
        <taxon>Insecta</taxon>
        <taxon>Pterygota</taxon>
        <taxon>Neoptera</taxon>
        <taxon>Paraneoptera</taxon>
        <taxon>Hemiptera</taxon>
        <taxon>Heteroptera</taxon>
        <taxon>Panheteroptera</taxon>
        <taxon>Cimicomorpha</taxon>
        <taxon>Miridae</taxon>
        <taxon>Dicyphina</taxon>
        <taxon>Nesidiocoris</taxon>
    </lineage>
</organism>
<protein>
    <submittedName>
        <fullName evidence="2">Uncharacterized protein</fullName>
    </submittedName>
</protein>
<proteinExistence type="predicted"/>
<keyword evidence="3" id="KW-1185">Reference proteome</keyword>
<sequence length="328" mass="36862">MPKETSIGRQNAHHQPLTSQAYTSTQPTSAFLHQYNHLPSWLRSQRGQYGQCLRAGQRCQGPAIRGYRQRSECLTLRLQEKLASHGPEKSAPMYARNEPSRPPSTTRQTTTRDRSPLKATTSSATTSRSSSGTTSSKMSSPMAADDKYRQERHKYDSARGDYYRRSGSHRRESERSEANFERSTYEPPPTSVYDRLGVPPPTVITSSATTFDRNASAAYERRAVFDRAYEQAAYERRAYGAHFPSAVNTSSAYYSSVSIGTIIGHVNNNTTPIHSHHKHHNHLHHHHHHHNYADYHLLSEANNNNSTITNTTTNTITSTPISVLAMPV</sequence>
<evidence type="ECO:0000313" key="2">
    <source>
        <dbReference type="EMBL" id="CAB0005215.1"/>
    </source>
</evidence>